<dbReference type="GO" id="GO:0022857">
    <property type="term" value="F:transmembrane transporter activity"/>
    <property type="evidence" value="ECO:0007669"/>
    <property type="project" value="TreeGrafter"/>
</dbReference>
<sequence length="781" mass="87264">MLKQYLTIAFRHFSRYKKYTLINTAGLSMGLALSMFILLWITDESRIDKFHHEGERIYRVFNNYTYSDGAITTGYLSQSPLAEAVLNEIPEAQQAIRVSPLFQSLFQFENVGFSESGYYADRPFFEMFTFPPVNGNLTDPLPDKNSVAISQSLSNKLFKGQNPIGKILKVDKLHDLRVTAIFADPPAHSSLKFSFVIPFEVLLDDQPGLKGWENNSLFTYIKLKPGTSLKTVNQKLNAIFKKNCSSCRNESFLFPFEDLHLYGQFKDGKASGGRIEYVRIFIFTVLFILFMACANFTNLATAQATTRWREVGVRKVAGAHKRMLIQQFLGESVFLSTVSFVFAIVVVELLMPFFNGLTNKNISLFEDTTTLMSFAGVTLFTGLLAGTYPAFYLSSVKPVHALKGMSYSSQLGGLRKSLVIFQFSLSVILIASSFTVHKQIAFVRSKNLGFEKENILTFTLSENVASSLDGFKTQVKQIPGVEAIGLANQQPFRVLRFWNDISWPGKSKDQTISFDVLTCDEGFIPALKIQLIEGRNFTPEDREDSRNFIINETAAAIMGLKDPIGASIFTGSDEGKVIGLVKDFNHTSLHRKIGPLLISHRDNNRFVFVRITGKAAESSIAQLQQLHKKHDPDSPFQYQFLGETFNREYESENVMGTLSLTFAAIAIFICCIGLFGLVSFVIERRSKEIGIRRVLGAGANTIVILLSRDFIFIILIALAIALPLAFYIANQWLQNFAYRVDANWDVFAAAGAVSAFVALVTVSAETLKAAIANPVDSLRNE</sequence>
<dbReference type="AlphaFoldDB" id="A0AAP2DH23"/>
<protein>
    <submittedName>
        <fullName evidence="9">ABC transporter permease</fullName>
    </submittedName>
</protein>
<organism evidence="9 10">
    <name type="scientific">Chryseosolibacter histidini</name>
    <dbReference type="NCBI Taxonomy" id="2782349"/>
    <lineage>
        <taxon>Bacteria</taxon>
        <taxon>Pseudomonadati</taxon>
        <taxon>Bacteroidota</taxon>
        <taxon>Cytophagia</taxon>
        <taxon>Cytophagales</taxon>
        <taxon>Chryseotaleaceae</taxon>
        <taxon>Chryseosolibacter</taxon>
    </lineage>
</organism>
<feature type="transmembrane region" description="Helical" evidence="6">
    <location>
        <begin position="746"/>
        <end position="764"/>
    </location>
</feature>
<dbReference type="PANTHER" id="PTHR30572">
    <property type="entry name" value="MEMBRANE COMPONENT OF TRANSPORTER-RELATED"/>
    <property type="match status" value="1"/>
</dbReference>
<dbReference type="Pfam" id="PF02687">
    <property type="entry name" value="FtsX"/>
    <property type="match status" value="2"/>
</dbReference>
<dbReference type="Pfam" id="PF12704">
    <property type="entry name" value="MacB_PCD"/>
    <property type="match status" value="1"/>
</dbReference>
<comment type="subcellular location">
    <subcellularLocation>
        <location evidence="1">Cell membrane</location>
        <topology evidence="1">Multi-pass membrane protein</topology>
    </subcellularLocation>
</comment>
<feature type="domain" description="MacB-like periplasmic core" evidence="8">
    <location>
        <begin position="20"/>
        <end position="238"/>
    </location>
</feature>
<evidence type="ECO:0000256" key="6">
    <source>
        <dbReference type="SAM" id="Phobius"/>
    </source>
</evidence>
<keyword evidence="4 6" id="KW-1133">Transmembrane helix</keyword>
<evidence type="ECO:0000256" key="1">
    <source>
        <dbReference type="ARBA" id="ARBA00004651"/>
    </source>
</evidence>
<feature type="transmembrane region" description="Helical" evidence="6">
    <location>
        <begin position="280"/>
        <end position="300"/>
    </location>
</feature>
<reference evidence="9 10" key="1">
    <citation type="submission" date="2021-05" db="EMBL/GenBank/DDBJ databases">
        <title>A Polyphasic approach of four new species of the genus Ohtaekwangia: Ohtaekwangia histidinii sp. nov., Ohtaekwangia cretensis sp. nov., Ohtaekwangia indiensis sp. nov., Ohtaekwangia reichenbachii sp. nov. from diverse environment.</title>
        <authorList>
            <person name="Octaviana S."/>
        </authorList>
    </citation>
    <scope>NUCLEOTIDE SEQUENCE [LARGE SCALE GENOMIC DNA]</scope>
    <source>
        <strain evidence="9 10">PWU4</strain>
    </source>
</reference>
<evidence type="ECO:0000313" key="9">
    <source>
        <dbReference type="EMBL" id="MBT1696105.1"/>
    </source>
</evidence>
<accession>A0AAP2DH23</accession>
<name>A0AAP2DH23_9BACT</name>
<evidence type="ECO:0000256" key="5">
    <source>
        <dbReference type="ARBA" id="ARBA00023136"/>
    </source>
</evidence>
<dbReference type="InterPro" id="IPR003838">
    <property type="entry name" value="ABC3_permease_C"/>
</dbReference>
<feature type="transmembrane region" description="Helical" evidence="6">
    <location>
        <begin position="417"/>
        <end position="436"/>
    </location>
</feature>
<dbReference type="Proteomes" id="UP001319200">
    <property type="component" value="Unassembled WGS sequence"/>
</dbReference>
<evidence type="ECO:0000259" key="7">
    <source>
        <dbReference type="Pfam" id="PF02687"/>
    </source>
</evidence>
<feature type="transmembrane region" description="Helical" evidence="6">
    <location>
        <begin position="702"/>
        <end position="726"/>
    </location>
</feature>
<keyword evidence="2" id="KW-1003">Cell membrane</keyword>
<keyword evidence="3 6" id="KW-0812">Transmembrane</keyword>
<dbReference type="PANTHER" id="PTHR30572:SF18">
    <property type="entry name" value="ABC-TYPE MACROLIDE FAMILY EXPORT SYSTEM PERMEASE COMPONENT 2"/>
    <property type="match status" value="1"/>
</dbReference>
<keyword evidence="5 6" id="KW-0472">Membrane</keyword>
<feature type="transmembrane region" description="Helical" evidence="6">
    <location>
        <begin position="332"/>
        <end position="354"/>
    </location>
</feature>
<gene>
    <name evidence="9" type="ORF">KK083_04405</name>
</gene>
<keyword evidence="10" id="KW-1185">Reference proteome</keyword>
<feature type="transmembrane region" description="Helical" evidence="6">
    <location>
        <begin position="374"/>
        <end position="396"/>
    </location>
</feature>
<feature type="transmembrane region" description="Helical" evidence="6">
    <location>
        <begin position="660"/>
        <end position="682"/>
    </location>
</feature>
<evidence type="ECO:0000313" key="10">
    <source>
        <dbReference type="Proteomes" id="UP001319200"/>
    </source>
</evidence>
<proteinExistence type="predicted"/>
<feature type="transmembrane region" description="Helical" evidence="6">
    <location>
        <begin position="21"/>
        <end position="41"/>
    </location>
</feature>
<evidence type="ECO:0000256" key="2">
    <source>
        <dbReference type="ARBA" id="ARBA00022475"/>
    </source>
</evidence>
<dbReference type="InterPro" id="IPR050250">
    <property type="entry name" value="Macrolide_Exporter_MacB"/>
</dbReference>
<feature type="domain" description="ABC3 transporter permease C-terminal" evidence="7">
    <location>
        <begin position="283"/>
        <end position="395"/>
    </location>
</feature>
<evidence type="ECO:0000259" key="8">
    <source>
        <dbReference type="Pfam" id="PF12704"/>
    </source>
</evidence>
<dbReference type="RefSeq" id="WP_254161090.1">
    <property type="nucleotide sequence ID" value="NZ_JAHESF010000003.1"/>
</dbReference>
<comment type="caution">
    <text evidence="9">The sequence shown here is derived from an EMBL/GenBank/DDBJ whole genome shotgun (WGS) entry which is preliminary data.</text>
</comment>
<dbReference type="GO" id="GO:0005886">
    <property type="term" value="C:plasma membrane"/>
    <property type="evidence" value="ECO:0007669"/>
    <property type="project" value="UniProtKB-SubCell"/>
</dbReference>
<evidence type="ECO:0000256" key="3">
    <source>
        <dbReference type="ARBA" id="ARBA00022692"/>
    </source>
</evidence>
<evidence type="ECO:0000256" key="4">
    <source>
        <dbReference type="ARBA" id="ARBA00022989"/>
    </source>
</evidence>
<dbReference type="InterPro" id="IPR025857">
    <property type="entry name" value="MacB_PCD"/>
</dbReference>
<feature type="domain" description="ABC3 transporter permease C-terminal" evidence="7">
    <location>
        <begin position="661"/>
        <end position="762"/>
    </location>
</feature>
<dbReference type="EMBL" id="JAHESF010000003">
    <property type="protein sequence ID" value="MBT1696105.1"/>
    <property type="molecule type" value="Genomic_DNA"/>
</dbReference>